<protein>
    <recommendedName>
        <fullName evidence="5">Extracellular membrane protein CFEM domain-containing protein</fullName>
    </recommendedName>
</protein>
<feature type="region of interest" description="Disordered" evidence="1">
    <location>
        <begin position="676"/>
        <end position="947"/>
    </location>
</feature>
<keyword evidence="2" id="KW-0732">Signal</keyword>
<dbReference type="GeneID" id="41973098"/>
<organism evidence="3 4">
    <name type="scientific">Thyridium curvatum</name>
    <dbReference type="NCBI Taxonomy" id="1093900"/>
    <lineage>
        <taxon>Eukaryota</taxon>
        <taxon>Fungi</taxon>
        <taxon>Dikarya</taxon>
        <taxon>Ascomycota</taxon>
        <taxon>Pezizomycotina</taxon>
        <taxon>Sordariomycetes</taxon>
        <taxon>Sordariomycetidae</taxon>
        <taxon>Thyridiales</taxon>
        <taxon>Thyridiaceae</taxon>
        <taxon>Thyridium</taxon>
    </lineage>
</organism>
<dbReference type="EMBL" id="SKBQ01000030">
    <property type="protein sequence ID" value="TPX13951.1"/>
    <property type="molecule type" value="Genomic_DNA"/>
</dbReference>
<evidence type="ECO:0000256" key="1">
    <source>
        <dbReference type="SAM" id="MobiDB-lite"/>
    </source>
</evidence>
<evidence type="ECO:0000256" key="2">
    <source>
        <dbReference type="SAM" id="SignalP"/>
    </source>
</evidence>
<feature type="compositionally biased region" description="Pro residues" evidence="1">
    <location>
        <begin position="733"/>
        <end position="743"/>
    </location>
</feature>
<feature type="compositionally biased region" description="Low complexity" evidence="1">
    <location>
        <begin position="640"/>
        <end position="654"/>
    </location>
</feature>
<feature type="compositionally biased region" description="Pro residues" evidence="1">
    <location>
        <begin position="819"/>
        <end position="831"/>
    </location>
</feature>
<accession>A0A507BA61</accession>
<feature type="compositionally biased region" description="Polar residues" evidence="1">
    <location>
        <begin position="791"/>
        <end position="802"/>
    </location>
</feature>
<gene>
    <name evidence="3" type="ORF">E0L32_005651</name>
</gene>
<feature type="compositionally biased region" description="Polar residues" evidence="1">
    <location>
        <begin position="383"/>
        <end position="405"/>
    </location>
</feature>
<feature type="region of interest" description="Disordered" evidence="1">
    <location>
        <begin position="217"/>
        <end position="243"/>
    </location>
</feature>
<feature type="region of interest" description="Disordered" evidence="1">
    <location>
        <begin position="338"/>
        <end position="407"/>
    </location>
</feature>
<feature type="signal peptide" evidence="2">
    <location>
        <begin position="1"/>
        <end position="20"/>
    </location>
</feature>
<reference evidence="3 4" key="1">
    <citation type="submission" date="2019-06" db="EMBL/GenBank/DDBJ databases">
        <title>Draft genome sequence of the filamentous fungus Phialemoniopsis curvata isolated from diesel fuel.</title>
        <authorList>
            <person name="Varaljay V.A."/>
            <person name="Lyon W.J."/>
            <person name="Crouch A.L."/>
            <person name="Drake C.E."/>
            <person name="Hollomon J.M."/>
            <person name="Nadeau L.J."/>
            <person name="Nunn H.S."/>
            <person name="Stevenson B.S."/>
            <person name="Bojanowski C.L."/>
            <person name="Crookes-Goodson W.J."/>
        </authorList>
    </citation>
    <scope>NUCLEOTIDE SEQUENCE [LARGE SCALE GENOMIC DNA]</scope>
    <source>
        <strain evidence="3 4">D216</strain>
    </source>
</reference>
<comment type="caution">
    <text evidence="3">The sequence shown here is derived from an EMBL/GenBank/DDBJ whole genome shotgun (WGS) entry which is preliminary data.</text>
</comment>
<evidence type="ECO:0000313" key="4">
    <source>
        <dbReference type="Proteomes" id="UP000319257"/>
    </source>
</evidence>
<feature type="compositionally biased region" description="Pro residues" evidence="1">
    <location>
        <begin position="592"/>
        <end position="607"/>
    </location>
</feature>
<feature type="compositionally biased region" description="Polar residues" evidence="1">
    <location>
        <begin position="217"/>
        <end position="229"/>
    </location>
</feature>
<evidence type="ECO:0008006" key="5">
    <source>
        <dbReference type="Google" id="ProtNLM"/>
    </source>
</evidence>
<dbReference type="Proteomes" id="UP000319257">
    <property type="component" value="Unassembled WGS sequence"/>
</dbReference>
<name>A0A507BA61_9PEZI</name>
<evidence type="ECO:0000313" key="3">
    <source>
        <dbReference type="EMBL" id="TPX13951.1"/>
    </source>
</evidence>
<dbReference type="RefSeq" id="XP_030995662.1">
    <property type="nucleotide sequence ID" value="XM_031140196.1"/>
</dbReference>
<feature type="compositionally biased region" description="Low complexity" evidence="1">
    <location>
        <begin position="921"/>
        <end position="940"/>
    </location>
</feature>
<feature type="compositionally biased region" description="Polar residues" evidence="1">
    <location>
        <begin position="860"/>
        <end position="869"/>
    </location>
</feature>
<feature type="region of interest" description="Disordered" evidence="1">
    <location>
        <begin position="470"/>
        <end position="537"/>
    </location>
</feature>
<feature type="compositionally biased region" description="Polar residues" evidence="1">
    <location>
        <begin position="344"/>
        <end position="375"/>
    </location>
</feature>
<sequence>MKTAQLWPVVLTGLFTQTVAIADDAVDNLIACLPRISQETACADISCICQDQSHTESLLRCLQRVSGDLISAMQQTASVCANGSPISWPERTQSRYQGLRGTDPSLMLDDTGPIHLVFDININQDRRILGGASAGNDAPREVLDWKPVHTQAWNHEDGQGTHSSSVSPKVRLTDALGQTTSANARVAVDMDAVDTIREAGGERENATHIKPITVQTIPDATNPRSSSDLSALEGYNSADPQLLPPEAVKHDGLELLDTERGATDVAAPDFSEDEAGEDLDVVTLISTIFSASTTRPNTFWPTSAASGMHNSALATTITGIDISQSDIVGSPHVLTTFPTPVPPSLSSEYTLPEVGSSQRTSPESFGIETSTTTNSGDEDGPGEQNTPLSESPLTVNDTSTYSPTSAPGAIPDTFATVISAHTAGPYNYSSLIAASLATDDDGSPEPVFFEHTEVTSTTCTQTVIITVPAPTPIPSSSCDGDTGPSGGHQNSLGGTEAPFPNSHSCTTTTNPNQTPPTPGVPLFPTGATVAPLDTPSGSRSWLPLTLSFLSSPPDSFPAKVSTGTVPVPQLGSQGPDSPDGVPPAGSLTRPTPAIPPVFPTGSIPPVPLTNGPSTGPSVPFQPPSVTPSEPLSGFGRTQTMGPLPMMSPPGSVSPASFISPTPNAMLSSRLPVPVPPRPNVLPLDNTLPSPPPTISPGTVNEFPPPGGGTQTLPPTSLGPGSITVPTLPGGGSLPPPPSNPTPPRAISAQAPIQPPRPSVGSTNPTPSSPGNIISFAPQQGSQANPAPGPSPTTFWTSLTTPGLPQISPPALPSTIVPPVASPPPHTWPQGPPGVATTTPDAPRGPPGTVSPITVMLPSSPGLTSIPITIQGQAPQAPRPPRPSPSGGLTDSVPGGSSAEISIFTTSTQPLTDPQAPSLANGTASGPPRPTGSTGPSRPTAITYTPSPLVSANPVPAVGPPPGVATISGPWLPGVPATSNTNPFTTMSSTIGSNGTVPGETLPPPATVINQASRDEGPSAVAVGCAIVIFLGFNL</sequence>
<feature type="region of interest" description="Disordered" evidence="1">
    <location>
        <begin position="556"/>
        <end position="658"/>
    </location>
</feature>
<feature type="compositionally biased region" description="Polar residues" evidence="1">
    <location>
        <begin position="759"/>
        <end position="784"/>
    </location>
</feature>
<feature type="chain" id="PRO_5021392423" description="Extracellular membrane protein CFEM domain-containing protein" evidence="2">
    <location>
        <begin position="21"/>
        <end position="1034"/>
    </location>
</feature>
<feature type="compositionally biased region" description="Low complexity" evidence="1">
    <location>
        <begin position="710"/>
        <end position="720"/>
    </location>
</feature>
<feature type="compositionally biased region" description="Polar residues" evidence="1">
    <location>
        <begin position="898"/>
        <end position="911"/>
    </location>
</feature>
<dbReference type="InParanoid" id="A0A507BA61"/>
<keyword evidence="4" id="KW-1185">Reference proteome</keyword>
<dbReference type="AlphaFoldDB" id="A0A507BA61"/>
<proteinExistence type="predicted"/>